<keyword evidence="7" id="KW-0324">Glycolysis</keyword>
<name>A0A354YYH0_9FIRM</name>
<dbReference type="STRING" id="378794.GCA_001570625_00110"/>
<dbReference type="Proteomes" id="UP000263273">
    <property type="component" value="Unassembled WGS sequence"/>
</dbReference>
<organism evidence="10 11">
    <name type="scientific">Syntrophomonas wolfei</name>
    <dbReference type="NCBI Taxonomy" id="863"/>
    <lineage>
        <taxon>Bacteria</taxon>
        <taxon>Bacillati</taxon>
        <taxon>Bacillota</taxon>
        <taxon>Clostridia</taxon>
        <taxon>Eubacteriales</taxon>
        <taxon>Syntrophomonadaceae</taxon>
        <taxon>Syntrophomonas</taxon>
    </lineage>
</organism>
<dbReference type="SMART" id="SM01192">
    <property type="entry name" value="Enolase_C"/>
    <property type="match status" value="1"/>
</dbReference>
<dbReference type="Gene3D" id="3.20.20.120">
    <property type="entry name" value="Enolase-like C-terminal domain"/>
    <property type="match status" value="1"/>
</dbReference>
<keyword evidence="6" id="KW-0479">Metal-binding</keyword>
<dbReference type="GO" id="GO:0006096">
    <property type="term" value="P:glycolytic process"/>
    <property type="evidence" value="ECO:0007669"/>
    <property type="project" value="UniProtKB-UniPathway"/>
</dbReference>
<evidence type="ECO:0000259" key="9">
    <source>
        <dbReference type="SMART" id="SM01192"/>
    </source>
</evidence>
<evidence type="ECO:0000313" key="11">
    <source>
        <dbReference type="Proteomes" id="UP000263273"/>
    </source>
</evidence>
<evidence type="ECO:0000256" key="7">
    <source>
        <dbReference type="ARBA" id="ARBA00023152"/>
    </source>
</evidence>
<evidence type="ECO:0000256" key="2">
    <source>
        <dbReference type="ARBA" id="ARBA00009604"/>
    </source>
</evidence>
<evidence type="ECO:0000256" key="8">
    <source>
        <dbReference type="ARBA" id="ARBA00023239"/>
    </source>
</evidence>
<proteinExistence type="inferred from homology"/>
<evidence type="ECO:0000313" key="10">
    <source>
        <dbReference type="EMBL" id="HBK54388.1"/>
    </source>
</evidence>
<dbReference type="Pfam" id="PF00113">
    <property type="entry name" value="Enolase_C"/>
    <property type="match status" value="1"/>
</dbReference>
<dbReference type="SUPFAM" id="SSF51604">
    <property type="entry name" value="Enolase C-terminal domain-like"/>
    <property type="match status" value="1"/>
</dbReference>
<dbReference type="EMBL" id="DNZF01000230">
    <property type="protein sequence ID" value="HBK54388.1"/>
    <property type="molecule type" value="Genomic_DNA"/>
</dbReference>
<dbReference type="PANTHER" id="PTHR11902:SF1">
    <property type="entry name" value="ENOLASE"/>
    <property type="match status" value="1"/>
</dbReference>
<dbReference type="PRINTS" id="PR00148">
    <property type="entry name" value="ENOLASE"/>
</dbReference>
<feature type="domain" description="Enolase C-terminal TIM barrel" evidence="9">
    <location>
        <begin position="1"/>
        <end position="180"/>
    </location>
</feature>
<dbReference type="GO" id="GO:0004634">
    <property type="term" value="F:phosphopyruvate hydratase activity"/>
    <property type="evidence" value="ECO:0007669"/>
    <property type="project" value="UniProtKB-EC"/>
</dbReference>
<sequence length="180" mass="19326">DIQEFMIVPSGAPNFAEGLRMGVEVYHSLKKVLNNKGLGSGVGDEGGFAPNLPSNEAALDLILEAIAAAGYQAGSDINLALDVAATELFQDGKYHLASSGQVLSSSEMVDFYAQMMEKYPVISLEDGLAEDDWAGWKQLTERLGSKIQLVGDDLFVTNCQRLARGIEEGVCNSILIKVNQ</sequence>
<keyword evidence="10" id="KW-0670">Pyruvate</keyword>
<evidence type="ECO:0000256" key="3">
    <source>
        <dbReference type="ARBA" id="ARBA00012058"/>
    </source>
</evidence>
<comment type="caution">
    <text evidence="10">The sequence shown here is derived from an EMBL/GenBank/DDBJ whole genome shotgun (WGS) entry which is preliminary data.</text>
</comment>
<accession>A0A354YYH0</accession>
<dbReference type="InterPro" id="IPR000941">
    <property type="entry name" value="Enolase"/>
</dbReference>
<evidence type="ECO:0000256" key="6">
    <source>
        <dbReference type="ARBA" id="ARBA00022723"/>
    </source>
</evidence>
<dbReference type="GO" id="GO:0000015">
    <property type="term" value="C:phosphopyruvate hydratase complex"/>
    <property type="evidence" value="ECO:0007669"/>
    <property type="project" value="InterPro"/>
</dbReference>
<dbReference type="InterPro" id="IPR036849">
    <property type="entry name" value="Enolase-like_C_sf"/>
</dbReference>
<feature type="non-terminal residue" evidence="10">
    <location>
        <position position="1"/>
    </location>
</feature>
<evidence type="ECO:0000256" key="1">
    <source>
        <dbReference type="ARBA" id="ARBA00005031"/>
    </source>
</evidence>
<feature type="non-terminal residue" evidence="10">
    <location>
        <position position="180"/>
    </location>
</feature>
<dbReference type="PANTHER" id="PTHR11902">
    <property type="entry name" value="ENOLASE"/>
    <property type="match status" value="1"/>
</dbReference>
<comment type="similarity">
    <text evidence="2">Belongs to the enolase family.</text>
</comment>
<gene>
    <name evidence="10" type="primary">eno</name>
    <name evidence="10" type="ORF">DDZ44_10665</name>
</gene>
<evidence type="ECO:0000256" key="5">
    <source>
        <dbReference type="ARBA" id="ARBA00022525"/>
    </source>
</evidence>
<keyword evidence="5" id="KW-0964">Secreted</keyword>
<dbReference type="EC" id="4.2.1.11" evidence="3"/>
<comment type="pathway">
    <text evidence="1">Carbohydrate degradation; glycolysis; pyruvate from D-glyceraldehyde 3-phosphate: step 4/5.</text>
</comment>
<dbReference type="GO" id="GO:0000287">
    <property type="term" value="F:magnesium ion binding"/>
    <property type="evidence" value="ECO:0007669"/>
    <property type="project" value="InterPro"/>
</dbReference>
<dbReference type="AlphaFoldDB" id="A0A354YYH0"/>
<dbReference type="UniPathway" id="UPA00109">
    <property type="reaction ID" value="UER00187"/>
</dbReference>
<evidence type="ECO:0000256" key="4">
    <source>
        <dbReference type="ARBA" id="ARBA00017068"/>
    </source>
</evidence>
<dbReference type="InterPro" id="IPR020810">
    <property type="entry name" value="Enolase_C"/>
</dbReference>
<reference evidence="10 11" key="1">
    <citation type="journal article" date="2018" name="Nat. Biotechnol.">
        <title>A standardized bacterial taxonomy based on genome phylogeny substantially revises the tree of life.</title>
        <authorList>
            <person name="Parks D.H."/>
            <person name="Chuvochina M."/>
            <person name="Waite D.W."/>
            <person name="Rinke C."/>
            <person name="Skarshewski A."/>
            <person name="Chaumeil P.A."/>
            <person name="Hugenholtz P."/>
        </authorList>
    </citation>
    <scope>NUCLEOTIDE SEQUENCE [LARGE SCALE GENOMIC DNA]</scope>
    <source>
        <strain evidence="10">UBA10948</strain>
    </source>
</reference>
<keyword evidence="8 10" id="KW-0456">Lyase</keyword>
<protein>
    <recommendedName>
        <fullName evidence="4">Enolase</fullName>
        <ecNumber evidence="3">4.2.1.11</ecNumber>
    </recommendedName>
</protein>